<dbReference type="Pfam" id="PF03404">
    <property type="entry name" value="Mo-co_dimer"/>
    <property type="match status" value="1"/>
</dbReference>
<comment type="cofactor">
    <cofactor evidence="1">
        <name>Mo-molybdopterin</name>
        <dbReference type="ChEBI" id="CHEBI:71302"/>
    </cofactor>
</comment>
<dbReference type="PROSITE" id="PS00107">
    <property type="entry name" value="PROTEIN_KINASE_ATP"/>
    <property type="match status" value="1"/>
</dbReference>
<dbReference type="GO" id="GO:0005758">
    <property type="term" value="C:mitochondrial intermembrane space"/>
    <property type="evidence" value="ECO:0007669"/>
    <property type="project" value="UniProtKB-SubCell"/>
</dbReference>
<evidence type="ECO:0000256" key="8">
    <source>
        <dbReference type="ARBA" id="ARBA00006485"/>
    </source>
</evidence>
<dbReference type="InterPro" id="IPR036400">
    <property type="entry name" value="Cyt_B5-like_heme/steroid_sf"/>
</dbReference>
<dbReference type="GO" id="GO:0043546">
    <property type="term" value="F:molybdopterin cofactor binding"/>
    <property type="evidence" value="ECO:0007669"/>
    <property type="project" value="TreeGrafter"/>
</dbReference>
<evidence type="ECO:0000256" key="10">
    <source>
        <dbReference type="ARBA" id="ARBA00012425"/>
    </source>
</evidence>
<dbReference type="PROSITE" id="PS50255">
    <property type="entry name" value="CYTOCHROME_B5_2"/>
    <property type="match status" value="1"/>
</dbReference>
<dbReference type="InterPro" id="IPR005066">
    <property type="entry name" value="MoCF_OxRdtse_dimer"/>
</dbReference>
<dbReference type="AlphaFoldDB" id="A0A1B0CUW3"/>
<dbReference type="GO" id="GO:0008482">
    <property type="term" value="F:sulfite oxidase activity"/>
    <property type="evidence" value="ECO:0007669"/>
    <property type="project" value="UniProtKB-EC"/>
</dbReference>
<dbReference type="EC" id="1.8.3.1" evidence="11"/>
<evidence type="ECO:0000256" key="13">
    <source>
        <dbReference type="ARBA" id="ARBA00022505"/>
    </source>
</evidence>
<dbReference type="GO" id="GO:0004693">
    <property type="term" value="F:cyclin-dependent protein serine/threonine kinase activity"/>
    <property type="evidence" value="ECO:0007669"/>
    <property type="project" value="UniProtKB-EC"/>
</dbReference>
<dbReference type="InterPro" id="IPR014756">
    <property type="entry name" value="Ig_E-set"/>
</dbReference>
<keyword evidence="25" id="KW-0539">Nucleus</keyword>
<comment type="pathway">
    <text evidence="7">Energy metabolism; sulfur metabolism.</text>
</comment>
<feature type="binding site" evidence="35">
    <location>
        <position position="617"/>
    </location>
    <ligand>
        <name>ATP</name>
        <dbReference type="ChEBI" id="CHEBI:30616"/>
    </ligand>
</feature>
<name>A0A1B0CUW3_LUTLO</name>
<evidence type="ECO:0000256" key="15">
    <source>
        <dbReference type="ARBA" id="ARBA00022617"/>
    </source>
</evidence>
<keyword evidence="13" id="KW-0500">Molybdenum</keyword>
<evidence type="ECO:0000256" key="12">
    <source>
        <dbReference type="ARBA" id="ARBA00022491"/>
    </source>
</evidence>
<dbReference type="SUPFAM" id="SSF81296">
    <property type="entry name" value="E set domains"/>
    <property type="match status" value="1"/>
</dbReference>
<reference evidence="39" key="1">
    <citation type="submission" date="2020-05" db="UniProtKB">
        <authorList>
            <consortium name="EnsemblMetazoa"/>
        </authorList>
    </citation>
    <scope>IDENTIFICATION</scope>
    <source>
        <strain evidence="39">Jacobina</strain>
    </source>
</reference>
<comment type="cofactor">
    <cofactor evidence="3">
        <name>heme b</name>
        <dbReference type="ChEBI" id="CHEBI:60344"/>
    </cofactor>
</comment>
<dbReference type="SUPFAM" id="SSF56524">
    <property type="entry name" value="Oxidoreductase molybdopterin-binding domain"/>
    <property type="match status" value="1"/>
</dbReference>
<evidence type="ECO:0000256" key="7">
    <source>
        <dbReference type="ARBA" id="ARBA00004971"/>
    </source>
</evidence>
<dbReference type="GO" id="GO:0030151">
    <property type="term" value="F:molybdenum ion binding"/>
    <property type="evidence" value="ECO:0007669"/>
    <property type="project" value="InterPro"/>
</dbReference>
<comment type="catalytic activity">
    <reaction evidence="29">
        <text>L-seryl-[protein] + ATP = O-phospho-L-seryl-[protein] + ADP + H(+)</text>
        <dbReference type="Rhea" id="RHEA:17989"/>
        <dbReference type="Rhea" id="RHEA-COMP:9863"/>
        <dbReference type="Rhea" id="RHEA-COMP:11604"/>
        <dbReference type="ChEBI" id="CHEBI:15378"/>
        <dbReference type="ChEBI" id="CHEBI:29999"/>
        <dbReference type="ChEBI" id="CHEBI:30616"/>
        <dbReference type="ChEBI" id="CHEBI:83421"/>
        <dbReference type="ChEBI" id="CHEBI:456216"/>
        <dbReference type="EC" id="2.7.11.22"/>
    </reaction>
</comment>
<evidence type="ECO:0000256" key="6">
    <source>
        <dbReference type="ARBA" id="ARBA00004678"/>
    </source>
</evidence>
<dbReference type="GO" id="GO:0008353">
    <property type="term" value="F:RNA polymerase II CTD heptapeptide repeat kinase activity"/>
    <property type="evidence" value="ECO:0007669"/>
    <property type="project" value="UniProtKB-EC"/>
</dbReference>
<keyword evidence="17" id="KW-0479">Metal-binding</keyword>
<dbReference type="EnsemblMetazoa" id="LLOJ008748-RA">
    <property type="protein sequence ID" value="LLOJ008748-PA"/>
    <property type="gene ID" value="LLOJ008748"/>
</dbReference>
<evidence type="ECO:0000256" key="17">
    <source>
        <dbReference type="ARBA" id="ARBA00022723"/>
    </source>
</evidence>
<feature type="region of interest" description="Disordered" evidence="36">
    <location>
        <begin position="927"/>
        <end position="991"/>
    </location>
</feature>
<dbReference type="FunFam" id="1.10.510.10:FF:000088">
    <property type="entry name" value="cyclin-dependent kinase 8 isoform X1"/>
    <property type="match status" value="1"/>
</dbReference>
<dbReference type="Gene3D" id="2.60.40.650">
    <property type="match status" value="1"/>
</dbReference>
<dbReference type="PANTHER" id="PTHR19372:SF7">
    <property type="entry name" value="SULFITE OXIDASE, MITOCHONDRIAL"/>
    <property type="match status" value="1"/>
</dbReference>
<evidence type="ECO:0000256" key="21">
    <source>
        <dbReference type="ARBA" id="ARBA00023002"/>
    </source>
</evidence>
<evidence type="ECO:0000256" key="11">
    <source>
        <dbReference type="ARBA" id="ARBA00012505"/>
    </source>
</evidence>
<comment type="subcellular location">
    <subcellularLocation>
        <location evidence="5">Mitochondrion intermembrane space</location>
    </subcellularLocation>
    <subcellularLocation>
        <location evidence="4">Nucleus</location>
    </subcellularLocation>
</comment>
<evidence type="ECO:0000256" key="31">
    <source>
        <dbReference type="ARBA" id="ARBA00075377"/>
    </source>
</evidence>
<keyword evidence="15" id="KW-0349">Heme</keyword>
<evidence type="ECO:0000256" key="24">
    <source>
        <dbReference type="ARBA" id="ARBA00023159"/>
    </source>
</evidence>
<evidence type="ECO:0000256" key="35">
    <source>
        <dbReference type="PROSITE-ProRule" id="PRU10141"/>
    </source>
</evidence>
<feature type="compositionally biased region" description="Low complexity" evidence="36">
    <location>
        <begin position="938"/>
        <end position="949"/>
    </location>
</feature>
<dbReference type="SMART" id="SM01117">
    <property type="entry name" value="Cyt-b5"/>
    <property type="match status" value="1"/>
</dbReference>
<dbReference type="GO" id="GO:0020037">
    <property type="term" value="F:heme binding"/>
    <property type="evidence" value="ECO:0007669"/>
    <property type="project" value="TreeGrafter"/>
</dbReference>
<dbReference type="InterPro" id="IPR000572">
    <property type="entry name" value="OxRdtase_Mopterin-bd_dom"/>
</dbReference>
<keyword evidence="40" id="KW-1185">Reference proteome</keyword>
<evidence type="ECO:0000256" key="4">
    <source>
        <dbReference type="ARBA" id="ARBA00004123"/>
    </source>
</evidence>
<evidence type="ECO:0000256" key="19">
    <source>
        <dbReference type="ARBA" id="ARBA00022777"/>
    </source>
</evidence>
<dbReference type="FunFam" id="3.10.120.10:FF:000007">
    <property type="entry name" value="Sulfite oxidase, mitochondrial"/>
    <property type="match status" value="1"/>
</dbReference>
<keyword evidence="21" id="KW-0560">Oxidoreductase</keyword>
<keyword evidence="23" id="KW-0496">Mitochondrion</keyword>
<evidence type="ECO:0000256" key="26">
    <source>
        <dbReference type="ARBA" id="ARBA00039268"/>
    </source>
</evidence>
<dbReference type="Pfam" id="PF00173">
    <property type="entry name" value="Cyt-b5"/>
    <property type="match status" value="1"/>
</dbReference>
<dbReference type="Gene3D" id="3.10.120.10">
    <property type="entry name" value="Cytochrome b5-like heme/steroid binding domain"/>
    <property type="match status" value="1"/>
</dbReference>
<dbReference type="InterPro" id="IPR017441">
    <property type="entry name" value="Protein_kinase_ATP_BS"/>
</dbReference>
<dbReference type="FunFam" id="3.90.420.10:FF:000002">
    <property type="entry name" value="sulfite oxidase, mitochondrial"/>
    <property type="match status" value="1"/>
</dbReference>
<keyword evidence="14" id="KW-0723">Serine/threonine-protein kinase</keyword>
<dbReference type="InterPro" id="IPR008271">
    <property type="entry name" value="Ser/Thr_kinase_AS"/>
</dbReference>
<dbReference type="SUPFAM" id="SSF56112">
    <property type="entry name" value="Protein kinase-like (PK-like)"/>
    <property type="match status" value="1"/>
</dbReference>
<dbReference type="EMBL" id="AJWK01029715">
    <property type="status" value="NOT_ANNOTATED_CDS"/>
    <property type="molecule type" value="Genomic_DNA"/>
</dbReference>
<organism evidence="39 40">
    <name type="scientific">Lutzomyia longipalpis</name>
    <name type="common">Sand fly</name>
    <dbReference type="NCBI Taxonomy" id="7200"/>
    <lineage>
        <taxon>Eukaryota</taxon>
        <taxon>Metazoa</taxon>
        <taxon>Ecdysozoa</taxon>
        <taxon>Arthropoda</taxon>
        <taxon>Hexapoda</taxon>
        <taxon>Insecta</taxon>
        <taxon>Pterygota</taxon>
        <taxon>Neoptera</taxon>
        <taxon>Endopterygota</taxon>
        <taxon>Diptera</taxon>
        <taxon>Nematocera</taxon>
        <taxon>Psychodoidea</taxon>
        <taxon>Psychodidae</taxon>
        <taxon>Lutzomyia</taxon>
        <taxon>Lutzomyia</taxon>
    </lineage>
</organism>
<dbReference type="UniPathway" id="UPA00096"/>
<keyword evidence="16" id="KW-0808">Transferase</keyword>
<evidence type="ECO:0000256" key="33">
    <source>
        <dbReference type="ARBA" id="ARBA00076654"/>
    </source>
</evidence>
<evidence type="ECO:0000256" key="3">
    <source>
        <dbReference type="ARBA" id="ARBA00001970"/>
    </source>
</evidence>
<evidence type="ECO:0000256" key="18">
    <source>
        <dbReference type="ARBA" id="ARBA00022741"/>
    </source>
</evidence>
<comment type="catalytic activity">
    <reaction evidence="30">
        <text>[DNA-directed RNA polymerase] + ATP = phospho-[DNA-directed RNA polymerase] + ADP + H(+)</text>
        <dbReference type="Rhea" id="RHEA:10216"/>
        <dbReference type="Rhea" id="RHEA-COMP:11321"/>
        <dbReference type="Rhea" id="RHEA-COMP:11322"/>
        <dbReference type="ChEBI" id="CHEBI:15378"/>
        <dbReference type="ChEBI" id="CHEBI:30616"/>
        <dbReference type="ChEBI" id="CHEBI:43176"/>
        <dbReference type="ChEBI" id="CHEBI:68546"/>
        <dbReference type="ChEBI" id="CHEBI:456216"/>
        <dbReference type="EC" id="2.7.11.23"/>
    </reaction>
</comment>
<comment type="similarity">
    <text evidence="8">Belongs to the protein kinase superfamily. CMGC Ser/Thr protein kinase family. CDC2/CDKX subfamily.</text>
</comment>
<evidence type="ECO:0000256" key="16">
    <source>
        <dbReference type="ARBA" id="ARBA00022679"/>
    </source>
</evidence>
<feature type="domain" description="Protein kinase" evidence="37">
    <location>
        <begin position="586"/>
        <end position="900"/>
    </location>
</feature>
<keyword evidence="12" id="KW-0678">Repressor</keyword>
<dbReference type="GO" id="GO:0005524">
    <property type="term" value="F:ATP binding"/>
    <property type="evidence" value="ECO:0007669"/>
    <property type="project" value="UniProtKB-UniRule"/>
</dbReference>
<dbReference type="InterPro" id="IPR001199">
    <property type="entry name" value="Cyt_B5-like_heme/steroid-bd"/>
</dbReference>
<evidence type="ECO:0000256" key="36">
    <source>
        <dbReference type="SAM" id="MobiDB-lite"/>
    </source>
</evidence>
<dbReference type="Gene3D" id="3.90.420.10">
    <property type="entry name" value="Oxidoreductase, molybdopterin-binding domain"/>
    <property type="match status" value="1"/>
</dbReference>
<comment type="cofactor">
    <cofactor evidence="2">
        <name>Mg(2+)</name>
        <dbReference type="ChEBI" id="CHEBI:18420"/>
    </cofactor>
</comment>
<dbReference type="FunFam" id="3.30.200.20:FF:000122">
    <property type="entry name" value="cyclin-dependent kinase 8 isoform X1"/>
    <property type="match status" value="1"/>
</dbReference>
<evidence type="ECO:0000256" key="1">
    <source>
        <dbReference type="ARBA" id="ARBA00001924"/>
    </source>
</evidence>
<dbReference type="PRINTS" id="PR00407">
    <property type="entry name" value="EUMOPTERIN"/>
</dbReference>
<evidence type="ECO:0000256" key="27">
    <source>
        <dbReference type="ARBA" id="ARBA00041245"/>
    </source>
</evidence>
<dbReference type="GO" id="GO:0005634">
    <property type="term" value="C:nucleus"/>
    <property type="evidence" value="ECO:0007669"/>
    <property type="project" value="UniProtKB-SubCell"/>
</dbReference>
<dbReference type="SMART" id="SM00220">
    <property type="entry name" value="S_TKc"/>
    <property type="match status" value="1"/>
</dbReference>
<dbReference type="InterPro" id="IPR011009">
    <property type="entry name" value="Kinase-like_dom_sf"/>
</dbReference>
<dbReference type="EC" id="2.7.11.22" evidence="10"/>
<dbReference type="GO" id="GO:0006790">
    <property type="term" value="P:sulfur compound metabolic process"/>
    <property type="evidence" value="ECO:0007669"/>
    <property type="project" value="UniProtKB-UniPathway"/>
</dbReference>
<dbReference type="PANTHER" id="PTHR19372">
    <property type="entry name" value="SULFITE REDUCTASE"/>
    <property type="match status" value="1"/>
</dbReference>
<comment type="catalytic activity">
    <reaction evidence="28">
        <text>L-threonyl-[protein] + ATP = O-phospho-L-threonyl-[protein] + ADP + H(+)</text>
        <dbReference type="Rhea" id="RHEA:46608"/>
        <dbReference type="Rhea" id="RHEA-COMP:11060"/>
        <dbReference type="Rhea" id="RHEA-COMP:11605"/>
        <dbReference type="ChEBI" id="CHEBI:15378"/>
        <dbReference type="ChEBI" id="CHEBI:30013"/>
        <dbReference type="ChEBI" id="CHEBI:30616"/>
        <dbReference type="ChEBI" id="CHEBI:61977"/>
        <dbReference type="ChEBI" id="CHEBI:456216"/>
        <dbReference type="EC" id="2.7.11.22"/>
    </reaction>
</comment>
<keyword evidence="18 35" id="KW-0547">Nucleotide-binding</keyword>
<evidence type="ECO:0000256" key="28">
    <source>
        <dbReference type="ARBA" id="ARBA00047811"/>
    </source>
</evidence>
<dbReference type="Gene3D" id="3.30.200.20">
    <property type="entry name" value="Phosphorylase Kinase, domain 1"/>
    <property type="match status" value="1"/>
</dbReference>
<feature type="compositionally biased region" description="Low complexity" evidence="36">
    <location>
        <begin position="972"/>
        <end position="991"/>
    </location>
</feature>
<dbReference type="EMBL" id="AJWK01029714">
    <property type="status" value="NOT_ANNOTATED_CDS"/>
    <property type="molecule type" value="Genomic_DNA"/>
</dbReference>
<evidence type="ECO:0000259" key="37">
    <source>
        <dbReference type="PROSITE" id="PS50011"/>
    </source>
</evidence>
<dbReference type="PROSITE" id="PS00108">
    <property type="entry name" value="PROTEIN_KINASE_ST"/>
    <property type="match status" value="1"/>
</dbReference>
<sequence>MAKLSTILRLMRHNSLKSIHLRSPSSLQIIDLQHRRYHDQGGSNERNWWDIPKNQKFLILTTGDSSVEAAEKYDPNIAKQHETVRQDLPTYKTEEISAHNNENTGVWVTYGIGVYDITQFVPKHPGSDKVMLAAGGAIDPFWHVFQQHNTPEVLTLLETFRIGNLNPEDQVSTRDMGDPWSGEPRRHPILKPAAMKPFNAEPTPSILVDSFLTPNEFFYVRNHLPVPEIDEKTYEIEFEVEGVKKIKRMTLKDLKKLPKHTVTAAIMCGGNRRSEMDAVKNVKGLSWGPSAVGNAEWSGARLCDILAKLGVNSDEVRHVHLEGLDTDPTATYYAASIPLAKAMDPRGDVILAYEMNGQPLSRDHGFPVRAIVPGSVGARNVKWLGRIFVSNEESDSHWQQKDYKGFSPSTDWDTVDFSKSPAIQNMPVTSAICSPMPGEKLSVKDGYITVKGYAWSGGGSRIVRVDITCDAGETWQVAELEQEDTTKAPAGRAWSWTLWTAKIPVPKNAKEVEIWSKAVDSNYNVQPETFKNIWNLRGVLSNAYSRVKVQIVQFFWEDATATSPEMDYDFKMRTQAERTKVEDLFEFEGCKVGRGTYGSVYKAHRKEGNDTKDYALKQIEGTGLSMSACREIALLRELKHVNVINLIRVFLSHTDRKVWLLFDYAEHDLWHIIKFHRAAKATKKPVMVPKGMVKSLLYQILDGIHYLHSNWVLHRDLKPANILVMGEGNERGRVKIADMGFARLFNAPLKPLADLDPVVVTFWYRAPELLLGARHYTKAIDIWAIGCIFAELLTSEPIFHCRQEDIKTSNPYHHDQLDRIFNVMGFPQDKDWEDIRKMPEHHTLTKDFKRSNYANCSLVKYMERHKIKSDSKAFHLLQKLLLMDPNKRITSEQAMQDPYFSEDPLPTQDVFAGCSIPYPKREFLTDDDQEEKSDNKRQNQQNIQQQQNNTGQSTSHDHNKRVRLSGPTGHPQQNTQMNQQQDFHHQQTQQQQMMFNNTQQQQNNFQQRF</sequence>
<keyword evidence="24" id="KW-0010">Activator</keyword>
<feature type="domain" description="Cytochrome b5 heme-binding" evidence="38">
    <location>
        <begin position="88"/>
        <end position="166"/>
    </location>
</feature>
<evidence type="ECO:0000256" key="5">
    <source>
        <dbReference type="ARBA" id="ARBA00004569"/>
    </source>
</evidence>
<evidence type="ECO:0000256" key="22">
    <source>
        <dbReference type="ARBA" id="ARBA00023004"/>
    </source>
</evidence>
<dbReference type="VEuPathDB" id="VectorBase:LLOJ008748"/>
<dbReference type="VEuPathDB" id="VectorBase:LLONM1_007945"/>
<dbReference type="Pfam" id="PF00174">
    <property type="entry name" value="Oxidored_molyb"/>
    <property type="match status" value="1"/>
</dbReference>
<evidence type="ECO:0000256" key="25">
    <source>
        <dbReference type="ARBA" id="ARBA00023242"/>
    </source>
</evidence>
<dbReference type="VEuPathDB" id="VectorBase:LLONM1_003844"/>
<dbReference type="SUPFAM" id="SSF55856">
    <property type="entry name" value="Cytochrome b5-like heme/steroid binding domain"/>
    <property type="match status" value="1"/>
</dbReference>
<keyword evidence="22" id="KW-0408">Iron</keyword>
<dbReference type="Gene3D" id="1.10.510.10">
    <property type="entry name" value="Transferase(Phosphotransferase) domain 1"/>
    <property type="match status" value="1"/>
</dbReference>
<dbReference type="EC" id="2.7.11.23" evidence="9"/>
<evidence type="ECO:0000256" key="20">
    <source>
        <dbReference type="ARBA" id="ARBA00022840"/>
    </source>
</evidence>
<dbReference type="InterPro" id="IPR036374">
    <property type="entry name" value="OxRdtase_Mopterin-bd_sf"/>
</dbReference>
<accession>A0A1B0CUW3</accession>
<dbReference type="Pfam" id="PF00069">
    <property type="entry name" value="Pkinase"/>
    <property type="match status" value="1"/>
</dbReference>
<protein>
    <recommendedName>
        <fullName evidence="26">Cyclin-dependent kinase 8</fullName>
        <ecNumber evidence="11">1.8.3.1</ecNumber>
        <ecNumber evidence="10">2.7.11.22</ecNumber>
        <ecNumber evidence="9">2.7.11.23</ecNumber>
    </recommendedName>
    <alternativeName>
        <fullName evidence="27">Cell division protein kinase 8</fullName>
    </alternativeName>
    <alternativeName>
        <fullName evidence="32 33">Mediator complex subunit cdk8</fullName>
    </alternativeName>
    <alternativeName>
        <fullName evidence="31 34">Mediator of RNA polymerase II transcription subunit cdk8</fullName>
    </alternativeName>
</protein>
<comment type="pathway">
    <text evidence="6">Sulfur metabolism.</text>
</comment>
<evidence type="ECO:0000256" key="29">
    <source>
        <dbReference type="ARBA" id="ARBA00048367"/>
    </source>
</evidence>
<evidence type="ECO:0000256" key="23">
    <source>
        <dbReference type="ARBA" id="ARBA00023128"/>
    </source>
</evidence>
<keyword evidence="20 35" id="KW-0067">ATP-binding</keyword>
<dbReference type="PROSITE" id="PS50011">
    <property type="entry name" value="PROTEIN_KINASE_DOM"/>
    <property type="match status" value="1"/>
</dbReference>
<evidence type="ECO:0000256" key="32">
    <source>
        <dbReference type="ARBA" id="ARBA00076385"/>
    </source>
</evidence>
<evidence type="ECO:0000256" key="2">
    <source>
        <dbReference type="ARBA" id="ARBA00001946"/>
    </source>
</evidence>
<dbReference type="InterPro" id="IPR008335">
    <property type="entry name" value="Mopterin_OxRdtase_euk"/>
</dbReference>
<evidence type="ECO:0000313" key="39">
    <source>
        <dbReference type="EnsemblMetazoa" id="LLOJ008748-PA"/>
    </source>
</evidence>
<evidence type="ECO:0000313" key="40">
    <source>
        <dbReference type="Proteomes" id="UP000092461"/>
    </source>
</evidence>
<dbReference type="CDD" id="cd02111">
    <property type="entry name" value="eukary_SO_Moco"/>
    <property type="match status" value="1"/>
</dbReference>
<dbReference type="InterPro" id="IPR000719">
    <property type="entry name" value="Prot_kinase_dom"/>
</dbReference>
<evidence type="ECO:0000256" key="9">
    <source>
        <dbReference type="ARBA" id="ARBA00012409"/>
    </source>
</evidence>
<evidence type="ECO:0000259" key="38">
    <source>
        <dbReference type="PROSITE" id="PS50255"/>
    </source>
</evidence>
<evidence type="ECO:0000256" key="30">
    <source>
        <dbReference type="ARBA" id="ARBA00049280"/>
    </source>
</evidence>
<dbReference type="Proteomes" id="UP000092461">
    <property type="component" value="Unassembled WGS sequence"/>
</dbReference>
<proteinExistence type="inferred from homology"/>
<evidence type="ECO:0000256" key="34">
    <source>
        <dbReference type="ARBA" id="ARBA00079199"/>
    </source>
</evidence>
<keyword evidence="19" id="KW-0418">Kinase</keyword>
<evidence type="ECO:0000256" key="14">
    <source>
        <dbReference type="ARBA" id="ARBA00022527"/>
    </source>
</evidence>